<dbReference type="OrthoDB" id="7392499at2759"/>
<evidence type="ECO:0000256" key="2">
    <source>
        <dbReference type="ARBA" id="ARBA00019014"/>
    </source>
</evidence>
<evidence type="ECO:0000313" key="3">
    <source>
        <dbReference type="EMBL" id="CAD1475357.1"/>
    </source>
</evidence>
<dbReference type="PANTHER" id="PTHR12598">
    <property type="entry name" value="COPPER HOMEOSTASIS PROTEIN CUTC"/>
    <property type="match status" value="1"/>
</dbReference>
<dbReference type="EMBL" id="CAJDYZ010008410">
    <property type="protein sequence ID" value="CAD1475357.1"/>
    <property type="molecule type" value="Genomic_DNA"/>
</dbReference>
<dbReference type="Pfam" id="PF03932">
    <property type="entry name" value="CutC"/>
    <property type="match status" value="1"/>
</dbReference>
<dbReference type="SUPFAM" id="SSF110395">
    <property type="entry name" value="CutC-like"/>
    <property type="match status" value="1"/>
</dbReference>
<comment type="caution">
    <text evidence="3">The sequence shown here is derived from an EMBL/GenBank/DDBJ whole genome shotgun (WGS) entry which is preliminary data.</text>
</comment>
<dbReference type="Proteomes" id="UP000752696">
    <property type="component" value="Unassembled WGS sequence"/>
</dbReference>
<evidence type="ECO:0000313" key="4">
    <source>
        <dbReference type="Proteomes" id="UP000752696"/>
    </source>
</evidence>
<dbReference type="InterPro" id="IPR036822">
    <property type="entry name" value="CutC-like_dom_sf"/>
</dbReference>
<dbReference type="FunFam" id="3.20.20.380:FF:000001">
    <property type="entry name" value="Copper homeostasis protein CutC"/>
    <property type="match status" value="1"/>
</dbReference>
<organism evidence="3 4">
    <name type="scientific">Heterotrigona itama</name>
    <dbReference type="NCBI Taxonomy" id="395501"/>
    <lineage>
        <taxon>Eukaryota</taxon>
        <taxon>Metazoa</taxon>
        <taxon>Ecdysozoa</taxon>
        <taxon>Arthropoda</taxon>
        <taxon>Hexapoda</taxon>
        <taxon>Insecta</taxon>
        <taxon>Pterygota</taxon>
        <taxon>Neoptera</taxon>
        <taxon>Endopterygota</taxon>
        <taxon>Hymenoptera</taxon>
        <taxon>Apocrita</taxon>
        <taxon>Aculeata</taxon>
        <taxon>Apoidea</taxon>
        <taxon>Anthophila</taxon>
        <taxon>Apidae</taxon>
        <taxon>Heterotrigona</taxon>
    </lineage>
</organism>
<dbReference type="Gene3D" id="3.20.20.380">
    <property type="entry name" value="Copper homeostasis (CutC) domain"/>
    <property type="match status" value="1"/>
</dbReference>
<dbReference type="HAMAP" id="MF_00795">
    <property type="entry name" value="CutC"/>
    <property type="match status" value="1"/>
</dbReference>
<protein>
    <recommendedName>
        <fullName evidence="2">Copper homeostasis protein cutC homolog</fullName>
    </recommendedName>
</protein>
<accession>A0A6V7HB42</accession>
<keyword evidence="4" id="KW-1185">Reference proteome</keyword>
<gene>
    <name evidence="3" type="ORF">MHI_LOCUS553207</name>
</gene>
<proteinExistence type="inferred from homology"/>
<evidence type="ECO:0000256" key="1">
    <source>
        <dbReference type="ARBA" id="ARBA00007768"/>
    </source>
</evidence>
<reference evidence="3" key="1">
    <citation type="submission" date="2020-07" db="EMBL/GenBank/DDBJ databases">
        <authorList>
            <person name="Nazaruddin N."/>
        </authorList>
    </citation>
    <scope>NUCLEOTIDE SEQUENCE</scope>
</reference>
<comment type="similarity">
    <text evidence="1">Belongs to the CutC family.</text>
</comment>
<name>A0A6V7HB42_9HYME</name>
<dbReference type="AlphaFoldDB" id="A0A6V7HB42"/>
<dbReference type="PANTHER" id="PTHR12598:SF0">
    <property type="entry name" value="COPPER HOMEOSTASIS PROTEIN CUTC HOMOLOG"/>
    <property type="match status" value="1"/>
</dbReference>
<sequence>MEVTIDDLQSARNAIAGGASRLEVCSMLSEGGLTPTIGFFKFISHMSLVPCYAMLRSRPGDFVYIKEEIEIMLSDLNVFKKSGVDGFVFGALTRDGEIDVKACQLILSAAQPLPVTFHRAFDQVNDPIKSLRTLIDLGFKRVLTSGQKDTAEEGLELIKKLVDEAQDKIIVMAGSGITKDNISKIHSQSGVKEFHASVRQRLETGRPVNKVKIGANENTFIMETDKKMVEAMVALVGPVTYEQRLSLVTFKPKRLYSKAEVVDYHSIMTAGFYSIVQVRMSQAMH</sequence>
<dbReference type="GO" id="GO:0005507">
    <property type="term" value="F:copper ion binding"/>
    <property type="evidence" value="ECO:0007669"/>
    <property type="project" value="TreeGrafter"/>
</dbReference>
<dbReference type="InterPro" id="IPR005627">
    <property type="entry name" value="CutC-like"/>
</dbReference>